<dbReference type="PANTHER" id="PTHR11937">
    <property type="entry name" value="ACTIN"/>
    <property type="match status" value="1"/>
</dbReference>
<dbReference type="SUPFAM" id="SSF53067">
    <property type="entry name" value="Actin-like ATPase domain"/>
    <property type="match status" value="2"/>
</dbReference>
<evidence type="ECO:0000256" key="1">
    <source>
        <dbReference type="ARBA" id="ARBA00004245"/>
    </source>
</evidence>
<dbReference type="EMBL" id="GEVK01014682">
    <property type="protein sequence ID" value="JAU38150.1"/>
    <property type="molecule type" value="Transcribed_RNA"/>
</dbReference>
<evidence type="ECO:0000313" key="11">
    <source>
        <dbReference type="EMBL" id="JAU79742.1"/>
    </source>
</evidence>
<dbReference type="FunFam" id="3.30.420.40:FF:000058">
    <property type="entry name" value="Putative actin-related protein 5"/>
    <property type="match status" value="1"/>
</dbReference>
<name>A0A1J3IHE2_NOCCA</name>
<sequence>MAEEKGTPVVIDNGSGMCKAGLSGDDAPRSSFPSIVGRPKYENIMVGMNNKEAYVGEEASAKKGVLKLSYPIEHGIVNNWDDMTKIWHHCFYNELRVTPSEHPTLLTEAPRNPKANREKMTEIMFETFEVPAYYLSIQAVLSLYSSGRTTGLVLDAGDGVTHTVPIYEGYALPHAIERNNLAGRDLTEYMRKLLNEIGLNFSSSAESETIRDIKEKLCYVALDYEAEVAAYNNSTQNNKVYELPDGQTITVSSQRFRCPEALFKPMLIGKEMPGFHEISYQSILKCDVDIRKDLYSNIVMSGGTTMYPGIPERLSKEITALAPSTMKIKVVAPAERKFLVWIGGSILSSLSTFQTMWITKAEYQETGATIVHRKCF</sequence>
<gene>
    <name evidence="8" type="ORF">GA_TR97_c0_g1_i1_g.249</name>
    <name evidence="9" type="ORF">LC_TR18995_c0_g1_i1_g.63489</name>
    <name evidence="10" type="ORF">LE_TR19809_c0_g1_i1_g.63497</name>
    <name evidence="11" type="ORF">MP_TR18637_c0_g1_i1_g.53166</name>
</gene>
<dbReference type="InterPro" id="IPR043129">
    <property type="entry name" value="ATPase_NBD"/>
</dbReference>
<protein>
    <submittedName>
        <fullName evidence="11">Actin, macronuclear</fullName>
    </submittedName>
</protein>
<dbReference type="EMBL" id="GEVI01008293">
    <property type="protein sequence ID" value="JAU24027.1"/>
    <property type="molecule type" value="Transcribed_RNA"/>
</dbReference>
<dbReference type="SMART" id="SM00268">
    <property type="entry name" value="ACTIN"/>
    <property type="match status" value="1"/>
</dbReference>
<dbReference type="GO" id="GO:0005856">
    <property type="term" value="C:cytoskeleton"/>
    <property type="evidence" value="ECO:0007669"/>
    <property type="project" value="UniProtKB-SubCell"/>
</dbReference>
<comment type="subcellular location">
    <subcellularLocation>
        <location evidence="1">Cytoplasm</location>
        <location evidence="1">Cytoskeleton</location>
    </subcellularLocation>
</comment>
<reference evidence="11" key="1">
    <citation type="submission" date="2016-07" db="EMBL/GenBank/DDBJ databases">
        <title>De novo transcriptome assembly of four accessions of the metal hyperaccumulator plant Noccaea caerulescens.</title>
        <authorList>
            <person name="Blande D."/>
            <person name="Halimaa P."/>
            <person name="Tervahauta A.I."/>
            <person name="Aarts M.G."/>
            <person name="Karenlampi S.O."/>
        </authorList>
    </citation>
    <scope>NUCLEOTIDE SEQUENCE</scope>
</reference>
<dbReference type="FunFam" id="3.30.420.40:FF:000404">
    <property type="entry name" value="Major actin"/>
    <property type="match status" value="1"/>
</dbReference>
<evidence type="ECO:0000313" key="8">
    <source>
        <dbReference type="EMBL" id="JAU24027.1"/>
    </source>
</evidence>
<evidence type="ECO:0000256" key="6">
    <source>
        <dbReference type="ARBA" id="ARBA00023212"/>
    </source>
</evidence>
<dbReference type="GO" id="GO:0005524">
    <property type="term" value="F:ATP binding"/>
    <property type="evidence" value="ECO:0007669"/>
    <property type="project" value="UniProtKB-KW"/>
</dbReference>
<dbReference type="Pfam" id="PF00022">
    <property type="entry name" value="Actin"/>
    <property type="match status" value="1"/>
</dbReference>
<evidence type="ECO:0000256" key="4">
    <source>
        <dbReference type="ARBA" id="ARBA00022741"/>
    </source>
</evidence>
<dbReference type="FunFam" id="3.90.640.10:FF:000047">
    <property type="entry name" value="Actin, alpha skeletal muscle"/>
    <property type="match status" value="1"/>
</dbReference>
<evidence type="ECO:0000256" key="2">
    <source>
        <dbReference type="ARBA" id="ARBA00006752"/>
    </source>
</evidence>
<keyword evidence="3" id="KW-0963">Cytoplasm</keyword>
<evidence type="ECO:0000256" key="3">
    <source>
        <dbReference type="ARBA" id="ARBA00022490"/>
    </source>
</evidence>
<dbReference type="FunFam" id="3.30.420.40:FF:000018">
    <property type="entry name" value="Actin-like protein (Centractin)"/>
    <property type="match status" value="1"/>
</dbReference>
<accession>A0A1J3IHE2</accession>
<evidence type="ECO:0000313" key="9">
    <source>
        <dbReference type="EMBL" id="JAU38150.1"/>
    </source>
</evidence>
<evidence type="ECO:0000256" key="5">
    <source>
        <dbReference type="ARBA" id="ARBA00022840"/>
    </source>
</evidence>
<dbReference type="Gene3D" id="3.30.420.40">
    <property type="match status" value="2"/>
</dbReference>
<dbReference type="Gene3D" id="3.90.640.10">
    <property type="entry name" value="Actin, Chain A, domain 4"/>
    <property type="match status" value="1"/>
</dbReference>
<dbReference type="EMBL" id="GEVM01026196">
    <property type="protein sequence ID" value="JAU79742.1"/>
    <property type="molecule type" value="Transcribed_RNA"/>
</dbReference>
<keyword evidence="4" id="KW-0547">Nucleotide-binding</keyword>
<dbReference type="PRINTS" id="PR00190">
    <property type="entry name" value="ACTIN"/>
</dbReference>
<dbReference type="InterPro" id="IPR004000">
    <property type="entry name" value="Actin"/>
</dbReference>
<evidence type="ECO:0000313" key="10">
    <source>
        <dbReference type="EMBL" id="JAU66185.1"/>
    </source>
</evidence>
<organism evidence="11">
    <name type="scientific">Noccaea caerulescens</name>
    <name type="common">Alpine penny-cress</name>
    <name type="synonym">Thlaspi caerulescens</name>
    <dbReference type="NCBI Taxonomy" id="107243"/>
    <lineage>
        <taxon>Eukaryota</taxon>
        <taxon>Viridiplantae</taxon>
        <taxon>Streptophyta</taxon>
        <taxon>Embryophyta</taxon>
        <taxon>Tracheophyta</taxon>
        <taxon>Spermatophyta</taxon>
        <taxon>Magnoliopsida</taxon>
        <taxon>eudicotyledons</taxon>
        <taxon>Gunneridae</taxon>
        <taxon>Pentapetalae</taxon>
        <taxon>rosids</taxon>
        <taxon>malvids</taxon>
        <taxon>Brassicales</taxon>
        <taxon>Brassicaceae</taxon>
        <taxon>Coluteocarpeae</taxon>
        <taxon>Noccaea</taxon>
    </lineage>
</organism>
<comment type="similarity">
    <text evidence="2 7">Belongs to the actin family.</text>
</comment>
<dbReference type="AlphaFoldDB" id="A0A1J3IHE2"/>
<proteinExistence type="inferred from homology"/>
<dbReference type="EMBL" id="GEVL01011156">
    <property type="protein sequence ID" value="JAU66185.1"/>
    <property type="molecule type" value="Transcribed_RNA"/>
</dbReference>
<keyword evidence="6" id="KW-0206">Cytoskeleton</keyword>
<dbReference type="FunFam" id="3.30.420.40:FF:000205">
    <property type="entry name" value="Actin, alpha skeletal muscle"/>
    <property type="match status" value="1"/>
</dbReference>
<keyword evidence="5" id="KW-0067">ATP-binding</keyword>
<evidence type="ECO:0000256" key="7">
    <source>
        <dbReference type="RuleBase" id="RU000487"/>
    </source>
</evidence>